<sequence length="224" mass="26114">MILSEDISRSLQRVNHIIESWNVSLVESYIKVIDKISYWIENGGDTNSDMCKHIRRDKYPLILFKDINSAKDITISRQMMITIRDDLNLTINGEIGLEMVNLDDIRDKISNIILTIEVRAYIYDIIVELRYSRFVKGGLPTYILFNLIEFIKFWAFINDRTYITPRIVKTCCQIILPECLNLTLVEEDPTLMYGSEIKLINQLNKIINNEDIVEIALLKVKPPI</sequence>
<evidence type="ECO:0000313" key="2">
    <source>
        <dbReference type="Proteomes" id="UP001378960"/>
    </source>
</evidence>
<organism evidence="1 2">
    <name type="scientific">Pichia kluyveri</name>
    <name type="common">Yeast</name>
    <dbReference type="NCBI Taxonomy" id="36015"/>
    <lineage>
        <taxon>Eukaryota</taxon>
        <taxon>Fungi</taxon>
        <taxon>Dikarya</taxon>
        <taxon>Ascomycota</taxon>
        <taxon>Saccharomycotina</taxon>
        <taxon>Pichiomycetes</taxon>
        <taxon>Pichiales</taxon>
        <taxon>Pichiaceae</taxon>
        <taxon>Pichia</taxon>
    </lineage>
</organism>
<proteinExistence type="predicted"/>
<name>A0AAV5R4X7_PICKL</name>
<dbReference type="Proteomes" id="UP001378960">
    <property type="component" value="Unassembled WGS sequence"/>
</dbReference>
<keyword evidence="2" id="KW-1185">Reference proteome</keyword>
<comment type="caution">
    <text evidence="1">The sequence shown here is derived from an EMBL/GenBank/DDBJ whole genome shotgun (WGS) entry which is preliminary data.</text>
</comment>
<reference evidence="1 2" key="1">
    <citation type="journal article" date="2023" name="Elife">
        <title>Identification of key yeast species and microbe-microbe interactions impacting larval growth of Drosophila in the wild.</title>
        <authorList>
            <person name="Mure A."/>
            <person name="Sugiura Y."/>
            <person name="Maeda R."/>
            <person name="Honda K."/>
            <person name="Sakurai N."/>
            <person name="Takahashi Y."/>
            <person name="Watada M."/>
            <person name="Katoh T."/>
            <person name="Gotoh A."/>
            <person name="Gotoh Y."/>
            <person name="Taniguchi I."/>
            <person name="Nakamura K."/>
            <person name="Hayashi T."/>
            <person name="Katayama T."/>
            <person name="Uemura T."/>
            <person name="Hattori Y."/>
        </authorList>
    </citation>
    <scope>NUCLEOTIDE SEQUENCE [LARGE SCALE GENOMIC DNA]</scope>
    <source>
        <strain evidence="1 2">PK-24</strain>
    </source>
</reference>
<dbReference type="EMBL" id="BTGB01000003">
    <property type="protein sequence ID" value="GMM46514.1"/>
    <property type="molecule type" value="Genomic_DNA"/>
</dbReference>
<dbReference type="Gene3D" id="1.10.8.80">
    <property type="entry name" value="Magnesium chelatase subunit I, C-Terminal domain"/>
    <property type="match status" value="1"/>
</dbReference>
<dbReference type="AlphaFoldDB" id="A0AAV5R4X7"/>
<protein>
    <submittedName>
        <fullName evidence="1">Uncharacterized protein</fullName>
    </submittedName>
</protein>
<evidence type="ECO:0000313" key="1">
    <source>
        <dbReference type="EMBL" id="GMM46514.1"/>
    </source>
</evidence>
<gene>
    <name evidence="1" type="ORF">DAPK24_030890</name>
</gene>
<accession>A0AAV5R4X7</accession>